<dbReference type="InterPro" id="IPR006059">
    <property type="entry name" value="SBP"/>
</dbReference>
<dbReference type="Gene3D" id="3.40.190.10">
    <property type="entry name" value="Periplasmic binding protein-like II"/>
    <property type="match status" value="2"/>
</dbReference>
<accession>A0ABX1BT37</accession>
<dbReference type="PANTHER" id="PTHR43649:SF14">
    <property type="entry name" value="BLR3389 PROTEIN"/>
    <property type="match status" value="1"/>
</dbReference>
<dbReference type="Pfam" id="PF01547">
    <property type="entry name" value="SBP_bac_1"/>
    <property type="match status" value="1"/>
</dbReference>
<evidence type="ECO:0000313" key="3">
    <source>
        <dbReference type="Proteomes" id="UP000695264"/>
    </source>
</evidence>
<evidence type="ECO:0000313" key="2">
    <source>
        <dbReference type="EMBL" id="NJP99034.1"/>
    </source>
</evidence>
<keyword evidence="1" id="KW-0732">Signal</keyword>
<protein>
    <submittedName>
        <fullName evidence="2">Extracellular solute-binding protein</fullName>
    </submittedName>
</protein>
<sequence length="460" mass="49492">MAHRDGRQPSRRRGARRAPAAIAAAVTAGLVLAACAPGTDGGGGSSDTPDASDVSTELTKKKVKLTIADETGFPLTDKLTEEYTRQHPNVTFTVNRDTFQNLTANAPRLLASNNPPDLIRLPTMGETVKDGLLANLDPYHKAYGWDSWPESQLEPLRMDKDGVRGSGGLYQLGLGYSVTGIYMNTKLAEELGIDGPPETLGELEEDLATAKAKGVLPIVAGDKDGVVNFVVQAAMNQYADKEEFLTWMYNKPGASYDTPGNRKGAELVRKWADAGYFPKDINSLDYFAFVSRFNDGKGLFTFNGNWEAANYQKGLGDDVTFFLVPPAKKGEGHVAMGAANSFSVAAKSKNKDEIVHFLNWVHTDAKARQIVLDVTGASAGGDPSLPQPKAKAGSLAESALEMSTQIANEGGQVDFMANTTAGIYSGSIIPESQLLVTSKISGKEFVQRVQKFYEKEVGKR</sequence>
<dbReference type="EMBL" id="JAATEN010000001">
    <property type="protein sequence ID" value="NJP99034.1"/>
    <property type="molecule type" value="Genomic_DNA"/>
</dbReference>
<dbReference type="PROSITE" id="PS51257">
    <property type="entry name" value="PROKAR_LIPOPROTEIN"/>
    <property type="match status" value="1"/>
</dbReference>
<name>A0ABX1BT37_9ACTN</name>
<dbReference type="Proteomes" id="UP000695264">
    <property type="component" value="Unassembled WGS sequence"/>
</dbReference>
<dbReference type="RefSeq" id="WP_168099667.1">
    <property type="nucleotide sequence ID" value="NZ_JAATEN010000001.1"/>
</dbReference>
<keyword evidence="3" id="KW-1185">Reference proteome</keyword>
<proteinExistence type="predicted"/>
<organism evidence="2 3">
    <name type="scientific">Streptomyces zingiberis</name>
    <dbReference type="NCBI Taxonomy" id="2053010"/>
    <lineage>
        <taxon>Bacteria</taxon>
        <taxon>Bacillati</taxon>
        <taxon>Actinomycetota</taxon>
        <taxon>Actinomycetes</taxon>
        <taxon>Kitasatosporales</taxon>
        <taxon>Streptomycetaceae</taxon>
        <taxon>Streptomyces</taxon>
    </lineage>
</organism>
<dbReference type="PANTHER" id="PTHR43649">
    <property type="entry name" value="ARABINOSE-BINDING PROTEIN-RELATED"/>
    <property type="match status" value="1"/>
</dbReference>
<feature type="chain" id="PRO_5046561047" evidence="1">
    <location>
        <begin position="34"/>
        <end position="460"/>
    </location>
</feature>
<dbReference type="InterPro" id="IPR050490">
    <property type="entry name" value="Bact_solute-bd_prot1"/>
</dbReference>
<dbReference type="SUPFAM" id="SSF53850">
    <property type="entry name" value="Periplasmic binding protein-like II"/>
    <property type="match status" value="1"/>
</dbReference>
<gene>
    <name evidence="2" type="ORF">HCK00_00235</name>
</gene>
<feature type="signal peptide" evidence="1">
    <location>
        <begin position="1"/>
        <end position="33"/>
    </location>
</feature>
<reference evidence="2 3" key="1">
    <citation type="submission" date="2020-03" db="EMBL/GenBank/DDBJ databases">
        <title>WGS of actinomycetes isolated from Thailand.</title>
        <authorList>
            <person name="Thawai C."/>
        </authorList>
    </citation>
    <scope>NUCLEOTIDE SEQUENCE [LARGE SCALE GENOMIC DNA]</scope>
    <source>
        <strain evidence="2 3">PLAI 1-29</strain>
    </source>
</reference>
<evidence type="ECO:0000256" key="1">
    <source>
        <dbReference type="SAM" id="SignalP"/>
    </source>
</evidence>
<comment type="caution">
    <text evidence="2">The sequence shown here is derived from an EMBL/GenBank/DDBJ whole genome shotgun (WGS) entry which is preliminary data.</text>
</comment>